<keyword evidence="1" id="KW-0808">Transferase</keyword>
<gene>
    <name evidence="1" type="ORF">SAMN05216178_2013</name>
</gene>
<keyword evidence="2" id="KW-1185">Reference proteome</keyword>
<dbReference type="Gene3D" id="3.40.50.620">
    <property type="entry name" value="HUPs"/>
    <property type="match status" value="1"/>
</dbReference>
<dbReference type="InterPro" id="IPR014729">
    <property type="entry name" value="Rossmann-like_a/b/a_fold"/>
</dbReference>
<dbReference type="AlphaFoldDB" id="A0A1H4LP98"/>
<evidence type="ECO:0000313" key="1">
    <source>
        <dbReference type="EMBL" id="SEB72457.1"/>
    </source>
</evidence>
<dbReference type="EMBL" id="FNTJ01000001">
    <property type="protein sequence ID" value="SEB72457.1"/>
    <property type="molecule type" value="Genomic_DNA"/>
</dbReference>
<dbReference type="SUPFAM" id="SSF52402">
    <property type="entry name" value="Adenine nucleotide alpha hydrolases-like"/>
    <property type="match status" value="1"/>
</dbReference>
<evidence type="ECO:0000313" key="2">
    <source>
        <dbReference type="Proteomes" id="UP000198982"/>
    </source>
</evidence>
<dbReference type="GO" id="GO:0016740">
    <property type="term" value="F:transferase activity"/>
    <property type="evidence" value="ECO:0007669"/>
    <property type="project" value="UniProtKB-KW"/>
</dbReference>
<accession>A0A1H4LP98</accession>
<protein>
    <submittedName>
        <fullName evidence="1">3'-phosphoadenosine 5'-phosphosulfate sulfotransferase (PAPS reductase)/FAD synthetase</fullName>
    </submittedName>
</protein>
<dbReference type="RefSeq" id="WP_092312783.1">
    <property type="nucleotide sequence ID" value="NZ_FNTJ01000001.1"/>
</dbReference>
<sequence length="252" mass="28608">MSSQAPVVVSYGAGTNSTAMLVEMVKRGMRVDLITFADTGGERRENYEYLEMFSGWLVARGFPSIVTVRKGGRPETLEENCHRMKMLPSVAYGFKSCSQKYKGEPQDAYCNNWEPAKAAWTSGQKVIKCIGYDAGEPQRAKFDEDKKYKWRYPLIEWDMGREECIKSIRAAGLPLPGKSSCFFCPNSKQHEILSLPDDLKERAIAIERGANLTSVKGLGRRWRWEDLIASDRDQMRLFDDSHQEMPCGCYDG</sequence>
<proteinExistence type="predicted"/>
<dbReference type="Proteomes" id="UP000198982">
    <property type="component" value="Unassembled WGS sequence"/>
</dbReference>
<organism evidence="1 2">
    <name type="scientific">Pseudomonas saponiphila</name>
    <dbReference type="NCBI Taxonomy" id="556534"/>
    <lineage>
        <taxon>Bacteria</taxon>
        <taxon>Pseudomonadati</taxon>
        <taxon>Pseudomonadota</taxon>
        <taxon>Gammaproteobacteria</taxon>
        <taxon>Pseudomonadales</taxon>
        <taxon>Pseudomonadaceae</taxon>
        <taxon>Pseudomonas</taxon>
    </lineage>
</organism>
<name>A0A1H4LP98_9PSED</name>
<reference evidence="2" key="1">
    <citation type="submission" date="2016-10" db="EMBL/GenBank/DDBJ databases">
        <authorList>
            <person name="Varghese N."/>
            <person name="Submissions S."/>
        </authorList>
    </citation>
    <scope>NUCLEOTIDE SEQUENCE [LARGE SCALE GENOMIC DNA]</scope>
    <source>
        <strain evidence="2">DSM 9751</strain>
    </source>
</reference>